<dbReference type="RefSeq" id="WP_369260289.1">
    <property type="nucleotide sequence ID" value="NZ_CP163440.1"/>
</dbReference>
<accession>A0AB39SDM8</accession>
<feature type="transmembrane region" description="Helical" evidence="1">
    <location>
        <begin position="179"/>
        <end position="199"/>
    </location>
</feature>
<keyword evidence="1" id="KW-0812">Transmembrane</keyword>
<gene>
    <name evidence="3" type="ORF">AB5J50_23030</name>
</gene>
<feature type="signal peptide" evidence="2">
    <location>
        <begin position="1"/>
        <end position="18"/>
    </location>
</feature>
<evidence type="ECO:0000313" key="3">
    <source>
        <dbReference type="EMBL" id="XDQ63469.1"/>
    </source>
</evidence>
<evidence type="ECO:0000256" key="1">
    <source>
        <dbReference type="SAM" id="Phobius"/>
    </source>
</evidence>
<dbReference type="Pfam" id="PF14023">
    <property type="entry name" value="Bestrophin-like"/>
    <property type="match status" value="1"/>
</dbReference>
<feature type="transmembrane region" description="Helical" evidence="1">
    <location>
        <begin position="205"/>
        <end position="225"/>
    </location>
</feature>
<name>A0AB39SDM8_9ACTN</name>
<evidence type="ECO:0000256" key="2">
    <source>
        <dbReference type="SAM" id="SignalP"/>
    </source>
</evidence>
<dbReference type="AlphaFoldDB" id="A0AB39SDM8"/>
<dbReference type="InterPro" id="IPR025333">
    <property type="entry name" value="DUF4239"/>
</dbReference>
<protein>
    <recommendedName>
        <fullName evidence="4">DUF4239 domain-containing protein</fullName>
    </recommendedName>
</protein>
<keyword evidence="1" id="KW-0472">Membrane</keyword>
<proteinExistence type="predicted"/>
<feature type="transmembrane region" description="Helical" evidence="1">
    <location>
        <begin position="40"/>
        <end position="62"/>
    </location>
</feature>
<evidence type="ECO:0008006" key="4">
    <source>
        <dbReference type="Google" id="ProtNLM"/>
    </source>
</evidence>
<sequence>MPMLGILLLLVCSAAATAALFAVARVVPLAKRKPNNEVLGFVYAQVGVIYAVVLAMVVVGVWEARSQAHENTYTETNALLQIAWFSRTLPQPDRTRLAALTERYTGTVIHEEWPLLADQRDDPAAWRQFTEIRETINSLEPETGADQARYQGALDAAAQLGNARRERVNEAANAGVPPLLWTALLIGAFVTLGFVYLFGMESLRAHAGVVFSLAFTVGVMLLIVYEFNYPFSGPLKVGPSAFHLALERIRAVT</sequence>
<feature type="chain" id="PRO_5044246793" description="DUF4239 domain-containing protein" evidence="2">
    <location>
        <begin position="19"/>
        <end position="253"/>
    </location>
</feature>
<keyword evidence="2" id="KW-0732">Signal</keyword>
<dbReference type="EMBL" id="CP163440">
    <property type="protein sequence ID" value="XDQ63469.1"/>
    <property type="molecule type" value="Genomic_DNA"/>
</dbReference>
<reference evidence="3" key="1">
    <citation type="submission" date="2024-07" db="EMBL/GenBank/DDBJ databases">
        <authorList>
            <person name="Yu S.T."/>
        </authorList>
    </citation>
    <scope>NUCLEOTIDE SEQUENCE</scope>
    <source>
        <strain evidence="3">R35</strain>
    </source>
</reference>
<organism evidence="3">
    <name type="scientific">Streptomyces sp. R35</name>
    <dbReference type="NCBI Taxonomy" id="3238630"/>
    <lineage>
        <taxon>Bacteria</taxon>
        <taxon>Bacillati</taxon>
        <taxon>Actinomycetota</taxon>
        <taxon>Actinomycetes</taxon>
        <taxon>Kitasatosporales</taxon>
        <taxon>Streptomycetaceae</taxon>
        <taxon>Streptomyces</taxon>
    </lineage>
</organism>
<keyword evidence="1" id="KW-1133">Transmembrane helix</keyword>